<feature type="transmembrane region" description="Helical" evidence="7">
    <location>
        <begin position="319"/>
        <end position="341"/>
    </location>
</feature>
<dbReference type="InterPro" id="IPR005829">
    <property type="entry name" value="Sugar_transporter_CS"/>
</dbReference>
<dbReference type="PROSITE" id="PS50850">
    <property type="entry name" value="MFS"/>
    <property type="match status" value="1"/>
</dbReference>
<feature type="transmembrane region" description="Helical" evidence="7">
    <location>
        <begin position="93"/>
        <end position="111"/>
    </location>
</feature>
<feature type="transmembrane region" description="Helical" evidence="7">
    <location>
        <begin position="16"/>
        <end position="34"/>
    </location>
</feature>
<evidence type="ECO:0000256" key="3">
    <source>
        <dbReference type="ARBA" id="ARBA00022448"/>
    </source>
</evidence>
<evidence type="ECO:0000256" key="6">
    <source>
        <dbReference type="ARBA" id="ARBA00023136"/>
    </source>
</evidence>
<dbReference type="EMBL" id="MU007079">
    <property type="protein sequence ID" value="KAF2423674.1"/>
    <property type="molecule type" value="Genomic_DNA"/>
</dbReference>
<evidence type="ECO:0000256" key="7">
    <source>
        <dbReference type="SAM" id="Phobius"/>
    </source>
</evidence>
<accession>A0A9P4TVA3</accession>
<comment type="similarity">
    <text evidence="2">Belongs to the major facilitator superfamily. Sugar transporter (TC 2.A.1.1) family.</text>
</comment>
<dbReference type="PANTHER" id="PTHR48020">
    <property type="entry name" value="PROTON MYO-INOSITOL COTRANSPORTER"/>
    <property type="match status" value="1"/>
</dbReference>
<feature type="domain" description="Major facilitator superfamily (MFS) profile" evidence="8">
    <location>
        <begin position="20"/>
        <end position="466"/>
    </location>
</feature>
<evidence type="ECO:0000259" key="8">
    <source>
        <dbReference type="PROSITE" id="PS50850"/>
    </source>
</evidence>
<keyword evidence="4 7" id="KW-0812">Transmembrane</keyword>
<dbReference type="InterPro" id="IPR020846">
    <property type="entry name" value="MFS_dom"/>
</dbReference>
<dbReference type="GO" id="GO:0015791">
    <property type="term" value="P:polyol transmembrane transport"/>
    <property type="evidence" value="ECO:0007669"/>
    <property type="project" value="UniProtKB-ARBA"/>
</dbReference>
<name>A0A9P4TVA3_9PEZI</name>
<dbReference type="Gene3D" id="1.20.1250.20">
    <property type="entry name" value="MFS general substrate transporter like domains"/>
    <property type="match status" value="1"/>
</dbReference>
<organism evidence="9 10">
    <name type="scientific">Tothia fuscella</name>
    <dbReference type="NCBI Taxonomy" id="1048955"/>
    <lineage>
        <taxon>Eukaryota</taxon>
        <taxon>Fungi</taxon>
        <taxon>Dikarya</taxon>
        <taxon>Ascomycota</taxon>
        <taxon>Pezizomycotina</taxon>
        <taxon>Dothideomycetes</taxon>
        <taxon>Pleosporomycetidae</taxon>
        <taxon>Venturiales</taxon>
        <taxon>Cylindrosympodiaceae</taxon>
        <taxon>Tothia</taxon>
    </lineage>
</organism>
<dbReference type="SUPFAM" id="SSF103473">
    <property type="entry name" value="MFS general substrate transporter"/>
    <property type="match status" value="1"/>
</dbReference>
<feature type="transmembrane region" description="Helical" evidence="7">
    <location>
        <begin position="443"/>
        <end position="462"/>
    </location>
</feature>
<evidence type="ECO:0000313" key="9">
    <source>
        <dbReference type="EMBL" id="KAF2423674.1"/>
    </source>
</evidence>
<keyword evidence="10" id="KW-1185">Reference proteome</keyword>
<sequence length="530" mass="58848">MVALQQEHDLTHQSRSFYWALTMISLAAILQGWGQTGINTANIQWAKAMGLDPEHSSGDIWKVGAVNSACYFFAAGIGCWLSPTLNNLWGRRGVILFGAIFSFASVLASSWTTTWQGTFACRAVLGLGMGSKAATVPIYAAEISPSKARGSFVIAWQTWVAFGIFLGFSSSLIVYQRDDAFRLELGSAFIPAVPLMFGIFFAPESPRYLVKIGDYQRAYRSLLRLRKRPVIAFRDLIVLHEQLKLERELLATGGLMSDNGNPVITWLVRFKELWTIRRTRRATWACITVMLAQQMCGINVTAFYSSWIFLSAGGSIRTALLAGWGFGLINFLCAFVAVRNIDKYGRLLSYTFPAMAICLMCTALAFKIEGKGRVAVLALFMYLHDAFYSVGEGPVPFTYSAESFDLTHREIGMSLSVSVNLFFAGLLALVFPQMILKMRPGGALGFFAGTSLLAWVMIWFLMPETKQRSLEQLSTKFDVPLKEFASKRLQRITPWVHWQSSISHDTNCDFDVELEDLDGNNVAGIGAGKV</sequence>
<feature type="transmembrane region" description="Helical" evidence="7">
    <location>
        <begin position="347"/>
        <end position="366"/>
    </location>
</feature>
<evidence type="ECO:0000256" key="5">
    <source>
        <dbReference type="ARBA" id="ARBA00022989"/>
    </source>
</evidence>
<reference evidence="9" key="1">
    <citation type="journal article" date="2020" name="Stud. Mycol.">
        <title>101 Dothideomycetes genomes: a test case for predicting lifestyles and emergence of pathogens.</title>
        <authorList>
            <person name="Haridas S."/>
            <person name="Albert R."/>
            <person name="Binder M."/>
            <person name="Bloem J."/>
            <person name="Labutti K."/>
            <person name="Salamov A."/>
            <person name="Andreopoulos B."/>
            <person name="Baker S."/>
            <person name="Barry K."/>
            <person name="Bills G."/>
            <person name="Bluhm B."/>
            <person name="Cannon C."/>
            <person name="Castanera R."/>
            <person name="Culley D."/>
            <person name="Daum C."/>
            <person name="Ezra D."/>
            <person name="Gonzalez J."/>
            <person name="Henrissat B."/>
            <person name="Kuo A."/>
            <person name="Liang C."/>
            <person name="Lipzen A."/>
            <person name="Lutzoni F."/>
            <person name="Magnuson J."/>
            <person name="Mondo S."/>
            <person name="Nolan M."/>
            <person name="Ohm R."/>
            <person name="Pangilinan J."/>
            <person name="Park H.-J."/>
            <person name="Ramirez L."/>
            <person name="Alfaro M."/>
            <person name="Sun H."/>
            <person name="Tritt A."/>
            <person name="Yoshinaga Y."/>
            <person name="Zwiers L.-H."/>
            <person name="Turgeon B."/>
            <person name="Goodwin S."/>
            <person name="Spatafora J."/>
            <person name="Crous P."/>
            <person name="Grigoriev I."/>
        </authorList>
    </citation>
    <scope>NUCLEOTIDE SEQUENCE</scope>
    <source>
        <strain evidence="9">CBS 130266</strain>
    </source>
</reference>
<comment type="subcellular location">
    <subcellularLocation>
        <location evidence="1">Membrane</location>
        <topology evidence="1">Multi-pass membrane protein</topology>
    </subcellularLocation>
</comment>
<dbReference type="OrthoDB" id="5290825at2759"/>
<dbReference type="InterPro" id="IPR005828">
    <property type="entry name" value="MFS_sugar_transport-like"/>
</dbReference>
<dbReference type="PRINTS" id="PR00171">
    <property type="entry name" value="SUGRTRNSPORT"/>
</dbReference>
<evidence type="ECO:0000256" key="4">
    <source>
        <dbReference type="ARBA" id="ARBA00022692"/>
    </source>
</evidence>
<dbReference type="GO" id="GO:0015798">
    <property type="term" value="P:myo-inositol transport"/>
    <property type="evidence" value="ECO:0007669"/>
    <property type="project" value="UniProtKB-ARBA"/>
</dbReference>
<evidence type="ECO:0000256" key="2">
    <source>
        <dbReference type="ARBA" id="ARBA00010992"/>
    </source>
</evidence>
<keyword evidence="5 7" id="KW-1133">Transmembrane helix</keyword>
<dbReference type="AlphaFoldDB" id="A0A9P4TVA3"/>
<evidence type="ECO:0000313" key="10">
    <source>
        <dbReference type="Proteomes" id="UP000800235"/>
    </source>
</evidence>
<feature type="transmembrane region" description="Helical" evidence="7">
    <location>
        <begin position="153"/>
        <end position="175"/>
    </location>
</feature>
<protein>
    <submittedName>
        <fullName evidence="9">General substrate transporter</fullName>
    </submittedName>
</protein>
<comment type="caution">
    <text evidence="9">The sequence shown here is derived from an EMBL/GenBank/DDBJ whole genome shotgun (WGS) entry which is preliminary data.</text>
</comment>
<keyword evidence="6 7" id="KW-0472">Membrane</keyword>
<keyword evidence="3" id="KW-0813">Transport</keyword>
<dbReference type="PROSITE" id="PS00217">
    <property type="entry name" value="SUGAR_TRANSPORT_2"/>
    <property type="match status" value="1"/>
</dbReference>
<dbReference type="InterPro" id="IPR003663">
    <property type="entry name" value="Sugar/inositol_transpt"/>
</dbReference>
<feature type="transmembrane region" description="Helical" evidence="7">
    <location>
        <begin position="60"/>
        <end position="81"/>
    </location>
</feature>
<dbReference type="GO" id="GO:0016020">
    <property type="term" value="C:membrane"/>
    <property type="evidence" value="ECO:0007669"/>
    <property type="project" value="UniProtKB-SubCell"/>
</dbReference>
<feature type="transmembrane region" description="Helical" evidence="7">
    <location>
        <begin position="411"/>
        <end position="431"/>
    </location>
</feature>
<dbReference type="GO" id="GO:0022857">
    <property type="term" value="F:transmembrane transporter activity"/>
    <property type="evidence" value="ECO:0007669"/>
    <property type="project" value="InterPro"/>
</dbReference>
<dbReference type="InterPro" id="IPR050814">
    <property type="entry name" value="Myo-inositol_Transporter"/>
</dbReference>
<dbReference type="Pfam" id="PF00083">
    <property type="entry name" value="Sugar_tr"/>
    <property type="match status" value="1"/>
</dbReference>
<dbReference type="InterPro" id="IPR036259">
    <property type="entry name" value="MFS_trans_sf"/>
</dbReference>
<proteinExistence type="inferred from homology"/>
<dbReference type="PANTHER" id="PTHR48020:SF4">
    <property type="entry name" value="SYMPORT, PUTATIVE (AFU_ORTHOLOGUE AFUA_3G11790)-RELATED"/>
    <property type="match status" value="1"/>
</dbReference>
<evidence type="ECO:0000256" key="1">
    <source>
        <dbReference type="ARBA" id="ARBA00004141"/>
    </source>
</evidence>
<dbReference type="Proteomes" id="UP000800235">
    <property type="component" value="Unassembled WGS sequence"/>
</dbReference>
<gene>
    <name evidence="9" type="ORF">EJ08DRAFT_595806</name>
</gene>